<feature type="domain" description="Nitroreductase" evidence="3">
    <location>
        <begin position="10"/>
        <end position="157"/>
    </location>
</feature>
<accession>A0ABP8XH36</accession>
<dbReference type="Gene3D" id="3.40.109.10">
    <property type="entry name" value="NADH Oxidase"/>
    <property type="match status" value="1"/>
</dbReference>
<evidence type="ECO:0000256" key="1">
    <source>
        <dbReference type="ARBA" id="ARBA00007118"/>
    </source>
</evidence>
<organism evidence="4 5">
    <name type="scientific">Nocardioides conyzicola</name>
    <dbReference type="NCBI Taxonomy" id="1651781"/>
    <lineage>
        <taxon>Bacteria</taxon>
        <taxon>Bacillati</taxon>
        <taxon>Actinomycetota</taxon>
        <taxon>Actinomycetes</taxon>
        <taxon>Propionibacteriales</taxon>
        <taxon>Nocardioidaceae</taxon>
        <taxon>Nocardioides</taxon>
    </lineage>
</organism>
<comment type="caution">
    <text evidence="4">The sequence shown here is derived from an EMBL/GenBank/DDBJ whole genome shotgun (WGS) entry which is preliminary data.</text>
</comment>
<evidence type="ECO:0000259" key="3">
    <source>
        <dbReference type="Pfam" id="PF00881"/>
    </source>
</evidence>
<protein>
    <submittedName>
        <fullName evidence="4">Nitroreductase family protein</fullName>
    </submittedName>
</protein>
<dbReference type="Proteomes" id="UP001499974">
    <property type="component" value="Unassembled WGS sequence"/>
</dbReference>
<dbReference type="EMBL" id="BAABKM010000002">
    <property type="protein sequence ID" value="GAA4706675.1"/>
    <property type="molecule type" value="Genomic_DNA"/>
</dbReference>
<evidence type="ECO:0000313" key="5">
    <source>
        <dbReference type="Proteomes" id="UP001499974"/>
    </source>
</evidence>
<dbReference type="Pfam" id="PF00881">
    <property type="entry name" value="Nitroreductase"/>
    <property type="match status" value="1"/>
</dbReference>
<proteinExistence type="inferred from homology"/>
<dbReference type="InterPro" id="IPR029479">
    <property type="entry name" value="Nitroreductase"/>
</dbReference>
<comment type="similarity">
    <text evidence="1">Belongs to the nitroreductase family.</text>
</comment>
<dbReference type="RefSeq" id="WP_345521740.1">
    <property type="nucleotide sequence ID" value="NZ_BAABKM010000002.1"/>
</dbReference>
<keyword evidence="2" id="KW-0560">Oxidoreductase</keyword>
<dbReference type="InterPro" id="IPR000415">
    <property type="entry name" value="Nitroreductase-like"/>
</dbReference>
<dbReference type="PANTHER" id="PTHR43673">
    <property type="entry name" value="NAD(P)H NITROREDUCTASE YDGI-RELATED"/>
    <property type="match status" value="1"/>
</dbReference>
<sequence length="185" mass="19709">MDEPRILPLLRERRSVREYDETHELGSADLASLLEAARWAPSAGNSQPWAFLVGRRGDAAHEAFVPLLAPSVRRWAPAASALVFTLHQVASGPEEDALVYSDYAAYDLGQAVAQLCVQAGALGLSCHQFAAFDHDGLAGVAGVPAHWSVTTGIAVGRGIVSDLAPRTRRPLAEIAYGARFGEPVL</sequence>
<gene>
    <name evidence="4" type="ORF">GCM10023349_26130</name>
</gene>
<dbReference type="PANTHER" id="PTHR43673:SF10">
    <property type="entry name" value="NADH DEHYDROGENASE_NAD(P)H NITROREDUCTASE XCC3605-RELATED"/>
    <property type="match status" value="1"/>
</dbReference>
<keyword evidence="5" id="KW-1185">Reference proteome</keyword>
<reference evidence="5" key="1">
    <citation type="journal article" date="2019" name="Int. J. Syst. Evol. Microbiol.">
        <title>The Global Catalogue of Microorganisms (GCM) 10K type strain sequencing project: providing services to taxonomists for standard genome sequencing and annotation.</title>
        <authorList>
            <consortium name="The Broad Institute Genomics Platform"/>
            <consortium name="The Broad Institute Genome Sequencing Center for Infectious Disease"/>
            <person name="Wu L."/>
            <person name="Ma J."/>
        </authorList>
    </citation>
    <scope>NUCLEOTIDE SEQUENCE [LARGE SCALE GENOMIC DNA]</scope>
    <source>
        <strain evidence="5">JCM 18531</strain>
    </source>
</reference>
<evidence type="ECO:0000313" key="4">
    <source>
        <dbReference type="EMBL" id="GAA4706675.1"/>
    </source>
</evidence>
<evidence type="ECO:0000256" key="2">
    <source>
        <dbReference type="ARBA" id="ARBA00023002"/>
    </source>
</evidence>
<dbReference type="SUPFAM" id="SSF55469">
    <property type="entry name" value="FMN-dependent nitroreductase-like"/>
    <property type="match status" value="1"/>
</dbReference>
<name>A0ABP8XH36_9ACTN</name>